<name>A0A5A7SUD8_CUCMM</name>
<evidence type="ECO:0000313" key="3">
    <source>
        <dbReference type="Proteomes" id="UP000321393"/>
    </source>
</evidence>
<proteinExistence type="predicted"/>
<reference evidence="2 3" key="1">
    <citation type="submission" date="2019-08" db="EMBL/GenBank/DDBJ databases">
        <title>Draft genome sequences of two oriental melons (Cucumis melo L. var makuwa).</title>
        <authorList>
            <person name="Kwon S.-Y."/>
        </authorList>
    </citation>
    <scope>NUCLEOTIDE SEQUENCE [LARGE SCALE GENOMIC DNA]</scope>
    <source>
        <strain evidence="3">cv. SW 3</strain>
        <tissue evidence="2">Leaf</tissue>
    </source>
</reference>
<dbReference type="AlphaFoldDB" id="A0A5A7SUD8"/>
<feature type="compositionally biased region" description="Basic residues" evidence="1">
    <location>
        <begin position="1"/>
        <end position="20"/>
    </location>
</feature>
<dbReference type="Proteomes" id="UP000321393">
    <property type="component" value="Unassembled WGS sequence"/>
</dbReference>
<protein>
    <submittedName>
        <fullName evidence="2">Uncharacterized protein</fullName>
    </submittedName>
</protein>
<gene>
    <name evidence="2" type="ORF">E6C27_scaffold515G00300</name>
</gene>
<evidence type="ECO:0000313" key="2">
    <source>
        <dbReference type="EMBL" id="KAA0034864.1"/>
    </source>
</evidence>
<organism evidence="2 3">
    <name type="scientific">Cucumis melo var. makuwa</name>
    <name type="common">Oriental melon</name>
    <dbReference type="NCBI Taxonomy" id="1194695"/>
    <lineage>
        <taxon>Eukaryota</taxon>
        <taxon>Viridiplantae</taxon>
        <taxon>Streptophyta</taxon>
        <taxon>Embryophyta</taxon>
        <taxon>Tracheophyta</taxon>
        <taxon>Spermatophyta</taxon>
        <taxon>Magnoliopsida</taxon>
        <taxon>eudicotyledons</taxon>
        <taxon>Gunneridae</taxon>
        <taxon>Pentapetalae</taxon>
        <taxon>rosids</taxon>
        <taxon>fabids</taxon>
        <taxon>Cucurbitales</taxon>
        <taxon>Cucurbitaceae</taxon>
        <taxon>Benincaseae</taxon>
        <taxon>Cucumis</taxon>
    </lineage>
</organism>
<dbReference type="EMBL" id="SSTE01020357">
    <property type="protein sequence ID" value="KAA0034864.1"/>
    <property type="molecule type" value="Genomic_DNA"/>
</dbReference>
<evidence type="ECO:0000256" key="1">
    <source>
        <dbReference type="SAM" id="MobiDB-lite"/>
    </source>
</evidence>
<accession>A0A5A7SUD8</accession>
<comment type="caution">
    <text evidence="2">The sequence shown here is derived from an EMBL/GenBank/DDBJ whole genome shotgun (WGS) entry which is preliminary data.</text>
</comment>
<sequence>MRGRRRNSWPTLNRRRKTHGQQKTDGRRKSVQPQAEEKSNVGDGKSGQTANWGGRISGRKINWAQENRTWRKNIGAEESDAGRRRRRLVWEGDDMLRKKRLQMEEIEKLGISNF</sequence>
<feature type="region of interest" description="Disordered" evidence="1">
    <location>
        <begin position="1"/>
        <end position="58"/>
    </location>
</feature>